<dbReference type="Proteomes" id="UP000195437">
    <property type="component" value="Chromosome"/>
</dbReference>
<name>A0A1Y0IQZ3_9BACL</name>
<dbReference type="InterPro" id="IPR011256">
    <property type="entry name" value="Reg_factor_effector_dom_sf"/>
</dbReference>
<organism evidence="2 3">
    <name type="scientific">Tumebacillus avium</name>
    <dbReference type="NCBI Taxonomy" id="1903704"/>
    <lineage>
        <taxon>Bacteria</taxon>
        <taxon>Bacillati</taxon>
        <taxon>Bacillota</taxon>
        <taxon>Bacilli</taxon>
        <taxon>Bacillales</taxon>
        <taxon>Alicyclobacillaceae</taxon>
        <taxon>Tumebacillus</taxon>
    </lineage>
</organism>
<evidence type="ECO:0000313" key="3">
    <source>
        <dbReference type="Proteomes" id="UP000195437"/>
    </source>
</evidence>
<evidence type="ECO:0000259" key="1">
    <source>
        <dbReference type="SMART" id="SM00871"/>
    </source>
</evidence>
<gene>
    <name evidence="2" type="ORF">CBW65_18240</name>
</gene>
<evidence type="ECO:0000313" key="2">
    <source>
        <dbReference type="EMBL" id="ARU62700.1"/>
    </source>
</evidence>
<proteinExistence type="predicted"/>
<dbReference type="EMBL" id="CP021434">
    <property type="protein sequence ID" value="ARU62700.1"/>
    <property type="molecule type" value="Genomic_DNA"/>
</dbReference>
<keyword evidence="3" id="KW-1185">Reference proteome</keyword>
<dbReference type="KEGG" id="tum:CBW65_18240"/>
<feature type="domain" description="AraC effector-binding" evidence="1">
    <location>
        <begin position="2"/>
        <end position="148"/>
    </location>
</feature>
<dbReference type="InterPro" id="IPR010499">
    <property type="entry name" value="AraC_E-bd"/>
</dbReference>
<accession>A0A1Y0IQZ3</accession>
<dbReference type="Pfam" id="PF06445">
    <property type="entry name" value="GyrI-like"/>
    <property type="match status" value="1"/>
</dbReference>
<dbReference type="PANTHER" id="PTHR36444">
    <property type="entry name" value="TRANSCRIPTIONAL REGULATOR PROTEIN YOBU-RELATED"/>
    <property type="match status" value="1"/>
</dbReference>
<dbReference type="InterPro" id="IPR029442">
    <property type="entry name" value="GyrI-like"/>
</dbReference>
<dbReference type="PANTHER" id="PTHR36444:SF2">
    <property type="entry name" value="TRANSCRIPTIONAL REGULATOR PROTEIN YOBU-RELATED"/>
    <property type="match status" value="1"/>
</dbReference>
<reference evidence="3" key="1">
    <citation type="submission" date="2017-05" db="EMBL/GenBank/DDBJ databases">
        <authorList>
            <person name="Sung H."/>
        </authorList>
    </citation>
    <scope>NUCLEOTIDE SEQUENCE [LARGE SCALE GENOMIC DNA]</scope>
    <source>
        <strain evidence="3">AR23208</strain>
    </source>
</reference>
<dbReference type="OrthoDB" id="9773308at2"/>
<protein>
    <recommendedName>
        <fullName evidence="1">AraC effector-binding domain-containing protein</fullName>
    </recommendedName>
</protein>
<dbReference type="AlphaFoldDB" id="A0A1Y0IQZ3"/>
<dbReference type="RefSeq" id="WP_087458054.1">
    <property type="nucleotide sequence ID" value="NZ_CP021434.1"/>
</dbReference>
<sequence>MTEPRIAEKAAFTVIGLEITGPYQEMERIPALWDSLIRRADEVKFIDTWGVSWDREQDFTYIAAFEICDQSPIPDDMVQRNVAAQRYAVFTHHGKVENLRNTFEYAYKTWLPENGLQRNYAAPFLELYDERWQGNTDESSFEIWLPLK</sequence>
<dbReference type="Gene3D" id="3.20.80.10">
    <property type="entry name" value="Regulatory factor, effector binding domain"/>
    <property type="match status" value="1"/>
</dbReference>
<dbReference type="InterPro" id="IPR053182">
    <property type="entry name" value="YobU-like_regulator"/>
</dbReference>
<dbReference type="SUPFAM" id="SSF55136">
    <property type="entry name" value="Probable bacterial effector-binding domain"/>
    <property type="match status" value="1"/>
</dbReference>
<dbReference type="SMART" id="SM00871">
    <property type="entry name" value="AraC_E_bind"/>
    <property type="match status" value="1"/>
</dbReference>